<dbReference type="InterPro" id="IPR050595">
    <property type="entry name" value="Bact_response_regulator"/>
</dbReference>
<evidence type="ECO:0000259" key="4">
    <source>
        <dbReference type="PROSITE" id="PS50110"/>
    </source>
</evidence>
<dbReference type="InterPro" id="IPR011006">
    <property type="entry name" value="CheY-like_superfamily"/>
</dbReference>
<keyword evidence="2" id="KW-0902">Two-component regulatory system</keyword>
<evidence type="ECO:0000256" key="2">
    <source>
        <dbReference type="ARBA" id="ARBA00023012"/>
    </source>
</evidence>
<evidence type="ECO:0000313" key="6">
    <source>
        <dbReference type="Proteomes" id="UP001165366"/>
    </source>
</evidence>
<dbReference type="PANTHER" id="PTHR44591:SF14">
    <property type="entry name" value="PROTEIN PILG"/>
    <property type="match status" value="1"/>
</dbReference>
<dbReference type="SMART" id="SM00448">
    <property type="entry name" value="REC"/>
    <property type="match status" value="1"/>
</dbReference>
<dbReference type="EMBL" id="JAKLWS010000007">
    <property type="protein sequence ID" value="MCG2588470.1"/>
    <property type="molecule type" value="Genomic_DNA"/>
</dbReference>
<feature type="domain" description="Response regulatory" evidence="4">
    <location>
        <begin position="3"/>
        <end position="118"/>
    </location>
</feature>
<dbReference type="PANTHER" id="PTHR44591">
    <property type="entry name" value="STRESS RESPONSE REGULATOR PROTEIN 1"/>
    <property type="match status" value="1"/>
</dbReference>
<sequence length="124" mass="13795">MKRVLIVEDCHIQSTVVKKMLESEAYTVTGVCRSGEEVFEQLKVDVPDIILMDIFINGDINGIETMKTVRQVHSTPVIFITALTKSELHDEALSMNPSDLLTKPISKAELLNSIDKLLDPVVEA</sequence>
<reference evidence="5" key="2">
    <citation type="submission" date="2024-05" db="EMBL/GenBank/DDBJ databases">
        <title>Rhodohalobacter halophilus gen. nov., sp. nov., a moderately halophilic member of the family Balneolaceae.</title>
        <authorList>
            <person name="Xia J."/>
        </authorList>
    </citation>
    <scope>NUCLEOTIDE SEQUENCE</scope>
    <source>
        <strain evidence="5">WB101</strain>
    </source>
</reference>
<comment type="caution">
    <text evidence="5">The sequence shown here is derived from an EMBL/GenBank/DDBJ whole genome shotgun (WGS) entry which is preliminary data.</text>
</comment>
<dbReference type="RefSeq" id="WP_237853312.1">
    <property type="nucleotide sequence ID" value="NZ_JAKLWS010000007.1"/>
</dbReference>
<reference evidence="5" key="1">
    <citation type="submission" date="2022-01" db="EMBL/GenBank/DDBJ databases">
        <authorList>
            <person name="Wang Y."/>
        </authorList>
    </citation>
    <scope>NUCLEOTIDE SEQUENCE</scope>
    <source>
        <strain evidence="5">WB101</strain>
    </source>
</reference>
<organism evidence="5 6">
    <name type="scientific">Rhodohalobacter sulfatireducens</name>
    <dbReference type="NCBI Taxonomy" id="2911366"/>
    <lineage>
        <taxon>Bacteria</taxon>
        <taxon>Pseudomonadati</taxon>
        <taxon>Balneolota</taxon>
        <taxon>Balneolia</taxon>
        <taxon>Balneolales</taxon>
        <taxon>Balneolaceae</taxon>
        <taxon>Rhodohalobacter</taxon>
    </lineage>
</organism>
<dbReference type="InterPro" id="IPR001789">
    <property type="entry name" value="Sig_transdc_resp-reg_receiver"/>
</dbReference>
<protein>
    <submittedName>
        <fullName evidence="5">Response regulator</fullName>
    </submittedName>
</protein>
<dbReference type="Gene3D" id="3.40.50.2300">
    <property type="match status" value="1"/>
</dbReference>
<keyword evidence="1 3" id="KW-0597">Phosphoprotein</keyword>
<dbReference type="SUPFAM" id="SSF52172">
    <property type="entry name" value="CheY-like"/>
    <property type="match status" value="1"/>
</dbReference>
<evidence type="ECO:0000256" key="3">
    <source>
        <dbReference type="PROSITE-ProRule" id="PRU00169"/>
    </source>
</evidence>
<evidence type="ECO:0000313" key="5">
    <source>
        <dbReference type="EMBL" id="MCG2588470.1"/>
    </source>
</evidence>
<dbReference type="Pfam" id="PF00072">
    <property type="entry name" value="Response_reg"/>
    <property type="match status" value="1"/>
</dbReference>
<feature type="modified residue" description="4-aspartylphosphate" evidence="3">
    <location>
        <position position="53"/>
    </location>
</feature>
<accession>A0ABS9KCB3</accession>
<proteinExistence type="predicted"/>
<evidence type="ECO:0000256" key="1">
    <source>
        <dbReference type="ARBA" id="ARBA00022553"/>
    </source>
</evidence>
<dbReference type="PROSITE" id="PS50110">
    <property type="entry name" value="RESPONSE_REGULATORY"/>
    <property type="match status" value="1"/>
</dbReference>
<gene>
    <name evidence="5" type="ORF">L6773_07840</name>
</gene>
<dbReference type="Proteomes" id="UP001165366">
    <property type="component" value="Unassembled WGS sequence"/>
</dbReference>
<keyword evidence="6" id="KW-1185">Reference proteome</keyword>
<name>A0ABS9KCB3_9BACT</name>